<evidence type="ECO:0000313" key="5">
    <source>
        <dbReference type="EMBL" id="MRV72655.1"/>
    </source>
</evidence>
<evidence type="ECO:0000259" key="4">
    <source>
        <dbReference type="Pfam" id="PF18559"/>
    </source>
</evidence>
<feature type="domain" description="SGNH hydrolase-type esterase" evidence="3">
    <location>
        <begin position="258"/>
        <end position="423"/>
    </location>
</feature>
<dbReference type="Gene3D" id="3.40.50.1110">
    <property type="entry name" value="SGNH hydrolase"/>
    <property type="match status" value="1"/>
</dbReference>
<dbReference type="PANTHER" id="PTHR11852:SF0">
    <property type="entry name" value="PLATELET-ACTIVATING FACTOR ACETYLHYDROLASE IB SUBUNIT BETA HOMOLOG"/>
    <property type="match status" value="1"/>
</dbReference>
<feature type="domain" description="ExoP galactose-binding-like" evidence="4">
    <location>
        <begin position="85"/>
        <end position="201"/>
    </location>
</feature>
<proteinExistence type="inferred from homology"/>
<evidence type="ECO:0000313" key="6">
    <source>
        <dbReference type="Proteomes" id="UP000446768"/>
    </source>
</evidence>
<dbReference type="SUPFAM" id="SSF49785">
    <property type="entry name" value="Galactose-binding domain-like"/>
    <property type="match status" value="1"/>
</dbReference>
<dbReference type="CDD" id="cd01820">
    <property type="entry name" value="PAF_acetylesterase_like"/>
    <property type="match status" value="1"/>
</dbReference>
<dbReference type="Proteomes" id="UP000446768">
    <property type="component" value="Unassembled WGS sequence"/>
</dbReference>
<name>A0A7X2IMM8_9BURK</name>
<dbReference type="InterPro" id="IPR041443">
    <property type="entry name" value="Exop_C"/>
</dbReference>
<dbReference type="AlphaFoldDB" id="A0A7X2IMM8"/>
<dbReference type="Pfam" id="PF18559">
    <property type="entry name" value="Exop_C"/>
    <property type="match status" value="1"/>
</dbReference>
<sequence>MSPRLKFFATLLLAACAGAAQAADKGDIVLYGGKTLPPWHVTVSGFEGPGQVLKGKALTLPKPANSQVPDGRVGASIGKTAGRPGALTLQWKDAWYASLGFDGGAPLDLRSYTAGGTLEFDVNVADLANGGMYFTMRCGPDCNRKVAYVLPGRALQGKGWRHLSFALSCFARAEDDFSKVPAPFVLEANGSGDVALANIKFVKRGKPNEACPDYRTESVTPAPLGHAWALGRWEARHEKKLAENRQLIAAGKQPQLVFIGDSITEGWENAGLPVWQRHYAPYNAVALGFGGDHTENVLWRLRHGEVDGLAPKAVVLMIGTNNSGDRQDEPQATAAGVKAIIDELRARLPQAKILLLAVFPREEQPSAFLRRLNTRVNGLIAGYADGKHVFFADINAALLNPDGTLSRDVMPDLLHPATRGYEIWADSIAPTLQKLLSE</sequence>
<keyword evidence="5" id="KW-0378">Hydrolase</keyword>
<dbReference type="EMBL" id="WKJJ01000007">
    <property type="protein sequence ID" value="MRV72655.1"/>
    <property type="molecule type" value="Genomic_DNA"/>
</dbReference>
<organism evidence="5 6">
    <name type="scientific">Pseudoduganella rivuli</name>
    <dbReference type="NCBI Taxonomy" id="2666085"/>
    <lineage>
        <taxon>Bacteria</taxon>
        <taxon>Pseudomonadati</taxon>
        <taxon>Pseudomonadota</taxon>
        <taxon>Betaproteobacteria</taxon>
        <taxon>Burkholderiales</taxon>
        <taxon>Oxalobacteraceae</taxon>
        <taxon>Telluria group</taxon>
        <taxon>Pseudoduganella</taxon>
    </lineage>
</organism>
<comment type="caution">
    <text evidence="5">The sequence shown here is derived from an EMBL/GenBank/DDBJ whole genome shotgun (WGS) entry which is preliminary data.</text>
</comment>
<dbReference type="Gene3D" id="2.60.120.430">
    <property type="entry name" value="Galactose-binding lectin"/>
    <property type="match status" value="1"/>
</dbReference>
<dbReference type="InterPro" id="IPR008979">
    <property type="entry name" value="Galactose-bd-like_sf"/>
</dbReference>
<evidence type="ECO:0000256" key="1">
    <source>
        <dbReference type="ARBA" id="ARBA00038184"/>
    </source>
</evidence>
<keyword evidence="6" id="KW-1185">Reference proteome</keyword>
<dbReference type="Pfam" id="PF13472">
    <property type="entry name" value="Lipase_GDSL_2"/>
    <property type="match status" value="1"/>
</dbReference>
<dbReference type="GO" id="GO:0016788">
    <property type="term" value="F:hydrolase activity, acting on ester bonds"/>
    <property type="evidence" value="ECO:0007669"/>
    <property type="project" value="UniProtKB-ARBA"/>
</dbReference>
<dbReference type="InterPro" id="IPR036514">
    <property type="entry name" value="SGNH_hydro_sf"/>
</dbReference>
<comment type="similarity">
    <text evidence="1">Belongs to the 'GDSL' lipolytic enzyme family. Platelet-activating factor acetylhydrolase IB beta/gamma subunits subfamily.</text>
</comment>
<protein>
    <submittedName>
        <fullName evidence="5">1,4-beta-D-glucan glucohydrolase</fullName>
    </submittedName>
</protein>
<dbReference type="SUPFAM" id="SSF52266">
    <property type="entry name" value="SGNH hydrolase"/>
    <property type="match status" value="1"/>
</dbReference>
<keyword evidence="2" id="KW-0732">Signal</keyword>
<dbReference type="PANTHER" id="PTHR11852">
    <property type="entry name" value="PLATELET-ACTIVATING FACTOR ACETYLHYDROLASE"/>
    <property type="match status" value="1"/>
</dbReference>
<feature type="chain" id="PRO_5030541222" evidence="2">
    <location>
        <begin position="23"/>
        <end position="438"/>
    </location>
</feature>
<accession>A0A7X2IMM8</accession>
<dbReference type="InterPro" id="IPR013830">
    <property type="entry name" value="SGNH_hydro"/>
</dbReference>
<feature type="signal peptide" evidence="2">
    <location>
        <begin position="1"/>
        <end position="22"/>
    </location>
</feature>
<gene>
    <name evidence="5" type="ORF">GJ700_13150</name>
</gene>
<reference evidence="5 6" key="1">
    <citation type="submission" date="2019-11" db="EMBL/GenBank/DDBJ databases">
        <title>Novel species isolated from a subtropical stream in China.</title>
        <authorList>
            <person name="Lu H."/>
        </authorList>
    </citation>
    <scope>NUCLEOTIDE SEQUENCE [LARGE SCALE GENOMIC DNA]</scope>
    <source>
        <strain evidence="5 6">FT92W</strain>
    </source>
</reference>
<dbReference type="RefSeq" id="WP_154374418.1">
    <property type="nucleotide sequence ID" value="NZ_WKJJ01000007.1"/>
</dbReference>
<evidence type="ECO:0000259" key="3">
    <source>
        <dbReference type="Pfam" id="PF13472"/>
    </source>
</evidence>
<evidence type="ECO:0000256" key="2">
    <source>
        <dbReference type="SAM" id="SignalP"/>
    </source>
</evidence>